<evidence type="ECO:0000259" key="6">
    <source>
        <dbReference type="Pfam" id="PF03962"/>
    </source>
</evidence>
<dbReference type="OrthoDB" id="273345at2759"/>
<evidence type="ECO:0000256" key="5">
    <source>
        <dbReference type="SAM" id="Coils"/>
    </source>
</evidence>
<organism evidence="8 9">
    <name type="scientific">Tribonema minus</name>
    <dbReference type="NCBI Taxonomy" id="303371"/>
    <lineage>
        <taxon>Eukaryota</taxon>
        <taxon>Sar</taxon>
        <taxon>Stramenopiles</taxon>
        <taxon>Ochrophyta</taxon>
        <taxon>PX clade</taxon>
        <taxon>Xanthophyceae</taxon>
        <taxon>Tribonematales</taxon>
        <taxon>Tribonemataceae</taxon>
        <taxon>Tribonema</taxon>
    </lineage>
</organism>
<protein>
    <submittedName>
        <fullName evidence="8">Meiotic nuclear division protein 1</fullName>
    </submittedName>
</protein>
<dbReference type="EMBL" id="JAFCMP010000529">
    <property type="protein sequence ID" value="KAG5177094.1"/>
    <property type="molecule type" value="Genomic_DNA"/>
</dbReference>
<keyword evidence="3 5" id="KW-0175">Coiled coil</keyword>
<dbReference type="GO" id="GO:0003690">
    <property type="term" value="F:double-stranded DNA binding"/>
    <property type="evidence" value="ECO:0007669"/>
    <property type="project" value="InterPro"/>
</dbReference>
<dbReference type="AlphaFoldDB" id="A0A835YU23"/>
<name>A0A835YU23_9STRA</name>
<dbReference type="InterPro" id="IPR040453">
    <property type="entry name" value="Mnd1_HTH"/>
</dbReference>
<comment type="subcellular location">
    <subcellularLocation>
        <location evidence="1">Nucleus</location>
    </subcellularLocation>
</comment>
<dbReference type="PIRSF" id="PIRSF026991">
    <property type="entry name" value="Mnd1"/>
    <property type="match status" value="1"/>
</dbReference>
<evidence type="ECO:0000256" key="1">
    <source>
        <dbReference type="ARBA" id="ARBA00004123"/>
    </source>
</evidence>
<proteinExistence type="inferred from homology"/>
<comment type="similarity">
    <text evidence="2">Belongs to the MND1 family.</text>
</comment>
<comment type="caution">
    <text evidence="8">The sequence shown here is derived from an EMBL/GenBank/DDBJ whole genome shotgun (WGS) entry which is preliminary data.</text>
</comment>
<feature type="coiled-coil region" evidence="5">
    <location>
        <begin position="135"/>
        <end position="212"/>
    </location>
</feature>
<dbReference type="GO" id="GO:0007131">
    <property type="term" value="P:reciprocal meiotic recombination"/>
    <property type="evidence" value="ECO:0007669"/>
    <property type="project" value="InterPro"/>
</dbReference>
<dbReference type="InterPro" id="IPR040661">
    <property type="entry name" value="LZ3wCH"/>
</dbReference>
<evidence type="ECO:0000256" key="3">
    <source>
        <dbReference type="ARBA" id="ARBA00023054"/>
    </source>
</evidence>
<keyword evidence="4" id="KW-0539">Nucleus</keyword>
<feature type="domain" description="Leucine zipper with capping helix" evidence="7">
    <location>
        <begin position="192"/>
        <end position="244"/>
    </location>
</feature>
<evidence type="ECO:0000256" key="4">
    <source>
        <dbReference type="ARBA" id="ARBA00023242"/>
    </source>
</evidence>
<reference evidence="8" key="1">
    <citation type="submission" date="2021-02" db="EMBL/GenBank/DDBJ databases">
        <title>First Annotated Genome of the Yellow-green Alga Tribonema minus.</title>
        <authorList>
            <person name="Mahan K.M."/>
        </authorList>
    </citation>
    <scope>NUCLEOTIDE SEQUENCE</scope>
    <source>
        <strain evidence="8">UTEX B ZZ1240</strain>
    </source>
</reference>
<evidence type="ECO:0000259" key="7">
    <source>
        <dbReference type="Pfam" id="PF18517"/>
    </source>
</evidence>
<dbReference type="Pfam" id="PF03962">
    <property type="entry name" value="Mnd1"/>
    <property type="match status" value="1"/>
</dbReference>
<accession>A0A835YU23</accession>
<dbReference type="Proteomes" id="UP000664859">
    <property type="component" value="Unassembled WGS sequence"/>
</dbReference>
<keyword evidence="9" id="KW-1185">Reference proteome</keyword>
<dbReference type="Pfam" id="PF18517">
    <property type="entry name" value="LZ3wCH"/>
    <property type="match status" value="1"/>
</dbReference>
<evidence type="ECO:0000313" key="9">
    <source>
        <dbReference type="Proteomes" id="UP000664859"/>
    </source>
</evidence>
<dbReference type="InterPro" id="IPR005647">
    <property type="entry name" value="Mnd1"/>
</dbReference>
<evidence type="ECO:0000313" key="8">
    <source>
        <dbReference type="EMBL" id="KAG5177094.1"/>
    </source>
</evidence>
<sequence>MVRKALSVDEKKERLLSIFHTTKEVLNLKELEKHAGRAGIVTNTVKDVNAELVNDGIVDSDKIGASNFFWAFPSKAVLTHVNNIASLKEQIETTHASLEDAKRKGEELGGARVDPSLGEELRGTRVDCDERRAKLQRLAEEREREAALRADAEQLKRESEAALRADAEQLREREAALRADVEQLKENDPKELERVRAEVEGARERANLWTDNLWAIKAFMVKKQGLTGKEVDRMLGLKEDFDYV</sequence>
<gene>
    <name evidence="8" type="ORF">JKP88DRAFT_350811</name>
</gene>
<feature type="domain" description="Mnd1 HTH" evidence="6">
    <location>
        <begin position="15"/>
        <end position="73"/>
    </location>
</feature>
<dbReference type="GO" id="GO:0005634">
    <property type="term" value="C:nucleus"/>
    <property type="evidence" value="ECO:0007669"/>
    <property type="project" value="UniProtKB-SubCell"/>
</dbReference>
<evidence type="ECO:0000256" key="2">
    <source>
        <dbReference type="ARBA" id="ARBA00005981"/>
    </source>
</evidence>